<reference evidence="1 2" key="1">
    <citation type="submission" date="2019-06" db="EMBL/GenBank/DDBJ databases">
        <title>Genome Sequence of the Brown Rot Fungal Pathogen Monilinia laxa.</title>
        <authorList>
            <person name="De Miccolis Angelini R.M."/>
            <person name="Landi L."/>
            <person name="Abate D."/>
            <person name="Pollastro S."/>
            <person name="Romanazzi G."/>
            <person name="Faretra F."/>
        </authorList>
    </citation>
    <scope>NUCLEOTIDE SEQUENCE [LARGE SCALE GENOMIC DNA]</scope>
    <source>
        <strain evidence="1 2">Mlax316</strain>
    </source>
</reference>
<evidence type="ECO:0000313" key="1">
    <source>
        <dbReference type="EMBL" id="KAB8299079.1"/>
    </source>
</evidence>
<accession>A0A5N6K8F7</accession>
<evidence type="ECO:0000313" key="2">
    <source>
        <dbReference type="Proteomes" id="UP000326757"/>
    </source>
</evidence>
<proteinExistence type="predicted"/>
<organism evidence="1 2">
    <name type="scientific">Monilinia laxa</name>
    <name type="common">Brown rot fungus</name>
    <name type="synonym">Sclerotinia laxa</name>
    <dbReference type="NCBI Taxonomy" id="61186"/>
    <lineage>
        <taxon>Eukaryota</taxon>
        <taxon>Fungi</taxon>
        <taxon>Dikarya</taxon>
        <taxon>Ascomycota</taxon>
        <taxon>Pezizomycotina</taxon>
        <taxon>Leotiomycetes</taxon>
        <taxon>Helotiales</taxon>
        <taxon>Sclerotiniaceae</taxon>
        <taxon>Monilinia</taxon>
    </lineage>
</organism>
<dbReference type="AlphaFoldDB" id="A0A5N6K8F7"/>
<dbReference type="EMBL" id="VIGI01000006">
    <property type="protein sequence ID" value="KAB8299079.1"/>
    <property type="molecule type" value="Genomic_DNA"/>
</dbReference>
<gene>
    <name evidence="1" type="ORF">EYC80_001200</name>
</gene>
<dbReference type="Proteomes" id="UP000326757">
    <property type="component" value="Unassembled WGS sequence"/>
</dbReference>
<protein>
    <submittedName>
        <fullName evidence="1">Uncharacterized protein</fullName>
    </submittedName>
</protein>
<keyword evidence="2" id="KW-1185">Reference proteome</keyword>
<name>A0A5N6K8F7_MONLA</name>
<sequence length="99" mass="11643">MRYVYLLKLETKFRGRMKAAREGGVLWQSTSYRHATLLESHHFTLSLMMMRNTFLIRDRCLRPTPADVTTPSFKFLFVKFHDRNKKFTLPSRASGGQSK</sequence>
<comment type="caution">
    <text evidence="1">The sequence shown here is derived from an EMBL/GenBank/DDBJ whole genome shotgun (WGS) entry which is preliminary data.</text>
</comment>